<organism evidence="3 4">
    <name type="scientific">Pararcticibacter amylolyticus</name>
    <dbReference type="NCBI Taxonomy" id="2173175"/>
    <lineage>
        <taxon>Bacteria</taxon>
        <taxon>Pseudomonadati</taxon>
        <taxon>Bacteroidota</taxon>
        <taxon>Sphingobacteriia</taxon>
        <taxon>Sphingobacteriales</taxon>
        <taxon>Sphingobacteriaceae</taxon>
        <taxon>Pararcticibacter</taxon>
    </lineage>
</organism>
<dbReference type="OrthoDB" id="9815205at2"/>
<dbReference type="PANTHER" id="PTHR42852:SF13">
    <property type="entry name" value="PROTEIN DIPZ"/>
    <property type="match status" value="1"/>
</dbReference>
<accession>A0A2U2PKX8</accession>
<dbReference type="PROSITE" id="PS00194">
    <property type="entry name" value="THIOREDOXIN_1"/>
    <property type="match status" value="1"/>
</dbReference>
<evidence type="ECO:0000313" key="4">
    <source>
        <dbReference type="Proteomes" id="UP000245647"/>
    </source>
</evidence>
<dbReference type="InterPro" id="IPR050553">
    <property type="entry name" value="Thioredoxin_ResA/DsbE_sf"/>
</dbReference>
<dbReference type="GO" id="GO:0016209">
    <property type="term" value="F:antioxidant activity"/>
    <property type="evidence" value="ECO:0007669"/>
    <property type="project" value="InterPro"/>
</dbReference>
<keyword evidence="1" id="KW-0676">Redox-active center</keyword>
<dbReference type="PANTHER" id="PTHR42852">
    <property type="entry name" value="THIOL:DISULFIDE INTERCHANGE PROTEIN DSBE"/>
    <property type="match status" value="1"/>
</dbReference>
<protein>
    <submittedName>
        <fullName evidence="3">Redoxin</fullName>
    </submittedName>
</protein>
<dbReference type="SUPFAM" id="SSF52833">
    <property type="entry name" value="Thioredoxin-like"/>
    <property type="match status" value="1"/>
</dbReference>
<sequence>MNSLRIIIGLILLLSTTAMKAQEVRLITIHQLEERIASGKDTTYIVNFWATWCAPCVAELPGFEKLRLAYEGKPLKILLISLDFKSKLEPAVKPFVRKTGLKNEVLLLNESNQQEYIDRISKDWSGAIPATLFANGGKKVRKFYEKELTFEELNTIYQSFK</sequence>
<dbReference type="Proteomes" id="UP000245647">
    <property type="component" value="Unassembled WGS sequence"/>
</dbReference>
<dbReference type="GO" id="GO:0016491">
    <property type="term" value="F:oxidoreductase activity"/>
    <property type="evidence" value="ECO:0007669"/>
    <property type="project" value="InterPro"/>
</dbReference>
<dbReference type="AlphaFoldDB" id="A0A2U2PKX8"/>
<dbReference type="InterPro" id="IPR017937">
    <property type="entry name" value="Thioredoxin_CS"/>
</dbReference>
<dbReference type="PROSITE" id="PS51352">
    <property type="entry name" value="THIOREDOXIN_2"/>
    <property type="match status" value="1"/>
</dbReference>
<comment type="caution">
    <text evidence="3">The sequence shown here is derived from an EMBL/GenBank/DDBJ whole genome shotgun (WGS) entry which is preliminary data.</text>
</comment>
<dbReference type="InterPro" id="IPR000866">
    <property type="entry name" value="AhpC/TSA"/>
</dbReference>
<keyword evidence="4" id="KW-1185">Reference proteome</keyword>
<dbReference type="CDD" id="cd02966">
    <property type="entry name" value="TlpA_like_family"/>
    <property type="match status" value="1"/>
</dbReference>
<dbReference type="InterPro" id="IPR013766">
    <property type="entry name" value="Thioredoxin_domain"/>
</dbReference>
<feature type="domain" description="Thioredoxin" evidence="2">
    <location>
        <begin position="5"/>
        <end position="161"/>
    </location>
</feature>
<gene>
    <name evidence="3" type="ORF">DDR33_03340</name>
</gene>
<evidence type="ECO:0000313" key="3">
    <source>
        <dbReference type="EMBL" id="PWG82067.1"/>
    </source>
</evidence>
<name>A0A2U2PKX8_9SPHI</name>
<dbReference type="Pfam" id="PF00578">
    <property type="entry name" value="AhpC-TSA"/>
    <property type="match status" value="1"/>
</dbReference>
<dbReference type="RefSeq" id="WP_109414344.1">
    <property type="nucleotide sequence ID" value="NZ_QEAS01000002.1"/>
</dbReference>
<dbReference type="Gene3D" id="3.40.30.10">
    <property type="entry name" value="Glutaredoxin"/>
    <property type="match status" value="1"/>
</dbReference>
<dbReference type="InterPro" id="IPR036249">
    <property type="entry name" value="Thioredoxin-like_sf"/>
</dbReference>
<reference evidence="3 4" key="1">
    <citation type="submission" date="2018-04" db="EMBL/GenBank/DDBJ databases">
        <title>Pedobacter chongqingensis sp. nov., isolated from a rottenly hemp rope.</title>
        <authorList>
            <person name="Cai Y."/>
        </authorList>
    </citation>
    <scope>NUCLEOTIDE SEQUENCE [LARGE SCALE GENOMIC DNA]</scope>
    <source>
        <strain evidence="3 4">FJ4-8</strain>
    </source>
</reference>
<dbReference type="EMBL" id="QEAS01000002">
    <property type="protein sequence ID" value="PWG82067.1"/>
    <property type="molecule type" value="Genomic_DNA"/>
</dbReference>
<evidence type="ECO:0000256" key="1">
    <source>
        <dbReference type="ARBA" id="ARBA00023284"/>
    </source>
</evidence>
<evidence type="ECO:0000259" key="2">
    <source>
        <dbReference type="PROSITE" id="PS51352"/>
    </source>
</evidence>
<proteinExistence type="predicted"/>